<accession>A0A9X4M4M1</accession>
<evidence type="ECO:0000259" key="9">
    <source>
        <dbReference type="PROSITE" id="PS50885"/>
    </source>
</evidence>
<evidence type="ECO:0000256" key="4">
    <source>
        <dbReference type="ARBA" id="ARBA00022692"/>
    </source>
</evidence>
<evidence type="ECO:0000256" key="7">
    <source>
        <dbReference type="SAM" id="Phobius"/>
    </source>
</evidence>
<dbReference type="GO" id="GO:0035556">
    <property type="term" value="P:intracellular signal transduction"/>
    <property type="evidence" value="ECO:0007669"/>
    <property type="project" value="InterPro"/>
</dbReference>
<dbReference type="SMART" id="SM00044">
    <property type="entry name" value="CYCc"/>
    <property type="match status" value="1"/>
</dbReference>
<dbReference type="PANTHER" id="PTHR43081:SF17">
    <property type="entry name" value="BLL5647 PROTEIN"/>
    <property type="match status" value="1"/>
</dbReference>
<dbReference type="InterPro" id="IPR050697">
    <property type="entry name" value="Adenylyl/Guanylyl_Cyclase_3/4"/>
</dbReference>
<keyword evidence="5 7" id="KW-1133">Transmembrane helix</keyword>
<keyword evidence="3" id="KW-1003">Cell membrane</keyword>
<evidence type="ECO:0000256" key="6">
    <source>
        <dbReference type="ARBA" id="ARBA00023136"/>
    </source>
</evidence>
<comment type="caution">
    <text evidence="10">The sequence shown here is derived from an EMBL/GenBank/DDBJ whole genome shotgun (WGS) entry which is preliminary data.</text>
</comment>
<dbReference type="CDD" id="cd06225">
    <property type="entry name" value="HAMP"/>
    <property type="match status" value="1"/>
</dbReference>
<organism evidence="10 11">
    <name type="scientific">Speluncibacter jeojiensis</name>
    <dbReference type="NCBI Taxonomy" id="2710754"/>
    <lineage>
        <taxon>Bacteria</taxon>
        <taxon>Bacillati</taxon>
        <taxon>Actinomycetota</taxon>
        <taxon>Actinomycetes</taxon>
        <taxon>Mycobacteriales</taxon>
        <taxon>Speluncibacteraceae</taxon>
        <taxon>Speluncibacter</taxon>
    </lineage>
</organism>
<feature type="domain" description="HAMP" evidence="9">
    <location>
        <begin position="242"/>
        <end position="294"/>
    </location>
</feature>
<sequence>MRRTPTPARWWRTAPWPAYILGTTLANVVGAVFLYLLLRLALPPVVNDLAERTLPLFVASVLVGTAVAILSTELLIAPILCWQLQGTTGPDAQRARIRAIRLPTLQTLYLGAVWLIAGVLFTVVAARSSGALVVVTVVSVLLGGAASCTLSYLFGERILRPITTAALSEGVPGHVAAPKVGTRIVLVWGLGTGIPVLGILLVAASRGLGSGGHDQPDIRGAVIALSVAALVFGLLAIRLVAGAVADPVQSLHEGVRRVRGGDLSATVKVYDTSQLGALQAGFNDMVAGLAERDRLRDLFGRYVGEDVARRALERGTTLSGEERNVAVLFVDLVGSTGLAAHQGAESVAALLNRFFRVVVEVIAAHGGYVNKFEGDAALAVFGAPIEHGNAYTGALRAARELHTRLAALADAGIGVSSGRVFAGHIGAAERFEYTVVGDPVNEAARLTDLAKSAPGAVLAAADTVGLAGDDEARHWTVTGSTLLRGRTAPTRLARPRAVESP</sequence>
<dbReference type="InterPro" id="IPR029787">
    <property type="entry name" value="Nucleotide_cyclase"/>
</dbReference>
<dbReference type="EMBL" id="JANRHA010000023">
    <property type="protein sequence ID" value="MDG3017081.1"/>
    <property type="molecule type" value="Genomic_DNA"/>
</dbReference>
<comment type="subcellular location">
    <subcellularLocation>
        <location evidence="1">Cell membrane</location>
        <topology evidence="1">Multi-pass membrane protein</topology>
    </subcellularLocation>
</comment>
<dbReference type="Pfam" id="PF00672">
    <property type="entry name" value="HAMP"/>
    <property type="match status" value="1"/>
</dbReference>
<dbReference type="SMART" id="SM00304">
    <property type="entry name" value="HAMP"/>
    <property type="match status" value="1"/>
</dbReference>
<evidence type="ECO:0000256" key="3">
    <source>
        <dbReference type="ARBA" id="ARBA00022475"/>
    </source>
</evidence>
<proteinExistence type="inferred from homology"/>
<dbReference type="InterPro" id="IPR001054">
    <property type="entry name" value="A/G_cyclase"/>
</dbReference>
<dbReference type="SUPFAM" id="SSF55073">
    <property type="entry name" value="Nucleotide cyclase"/>
    <property type="match status" value="1"/>
</dbReference>
<evidence type="ECO:0000313" key="11">
    <source>
        <dbReference type="Proteomes" id="UP001152755"/>
    </source>
</evidence>
<dbReference type="GO" id="GO:0005886">
    <property type="term" value="C:plasma membrane"/>
    <property type="evidence" value="ECO:0007669"/>
    <property type="project" value="UniProtKB-SubCell"/>
</dbReference>
<protein>
    <submittedName>
        <fullName evidence="10">Adenylate/guanylate cyclase domain-containing protein</fullName>
    </submittedName>
</protein>
<dbReference type="SUPFAM" id="SSF158472">
    <property type="entry name" value="HAMP domain-like"/>
    <property type="match status" value="1"/>
</dbReference>
<keyword evidence="4 7" id="KW-0812">Transmembrane</keyword>
<feature type="transmembrane region" description="Helical" evidence="7">
    <location>
        <begin position="132"/>
        <end position="154"/>
    </location>
</feature>
<reference evidence="10" key="1">
    <citation type="submission" date="2022-08" db="EMBL/GenBank/DDBJ databases">
        <title>Genome analysis of Corynebacteriales strain.</title>
        <authorList>
            <person name="Lee S.D."/>
        </authorList>
    </citation>
    <scope>NUCLEOTIDE SEQUENCE</scope>
    <source>
        <strain evidence="10">D3-21</strain>
    </source>
</reference>
<dbReference type="RefSeq" id="WP_277830392.1">
    <property type="nucleotide sequence ID" value="NZ_JAAIVF010000001.1"/>
</dbReference>
<comment type="similarity">
    <text evidence="2">Belongs to the adenylyl cyclase class-3 family.</text>
</comment>
<dbReference type="Proteomes" id="UP001152755">
    <property type="component" value="Unassembled WGS sequence"/>
</dbReference>
<feature type="domain" description="Guanylate cyclase" evidence="8">
    <location>
        <begin position="326"/>
        <end position="447"/>
    </location>
</feature>
<dbReference type="PROSITE" id="PS50885">
    <property type="entry name" value="HAMP"/>
    <property type="match status" value="1"/>
</dbReference>
<dbReference type="InterPro" id="IPR003660">
    <property type="entry name" value="HAMP_dom"/>
</dbReference>
<dbReference type="GO" id="GO:0006171">
    <property type="term" value="P:cAMP biosynthetic process"/>
    <property type="evidence" value="ECO:0007669"/>
    <property type="project" value="TreeGrafter"/>
</dbReference>
<dbReference type="CDD" id="cd07302">
    <property type="entry name" value="CHD"/>
    <property type="match status" value="1"/>
</dbReference>
<feature type="transmembrane region" description="Helical" evidence="7">
    <location>
        <begin position="185"/>
        <end position="208"/>
    </location>
</feature>
<feature type="transmembrane region" description="Helical" evidence="7">
    <location>
        <begin position="105"/>
        <end position="126"/>
    </location>
</feature>
<dbReference type="PANTHER" id="PTHR43081">
    <property type="entry name" value="ADENYLATE CYCLASE, TERMINAL-DIFFERENTIATION SPECIFIC-RELATED"/>
    <property type="match status" value="1"/>
</dbReference>
<dbReference type="Gene3D" id="3.30.70.1230">
    <property type="entry name" value="Nucleotide cyclase"/>
    <property type="match status" value="1"/>
</dbReference>
<name>A0A9X4M4M1_9ACTN</name>
<feature type="transmembrane region" description="Helical" evidence="7">
    <location>
        <begin position="220"/>
        <end position="241"/>
    </location>
</feature>
<dbReference type="PROSITE" id="PS50125">
    <property type="entry name" value="GUANYLATE_CYCLASE_2"/>
    <property type="match status" value="1"/>
</dbReference>
<evidence type="ECO:0000256" key="2">
    <source>
        <dbReference type="ARBA" id="ARBA00005381"/>
    </source>
</evidence>
<feature type="transmembrane region" description="Helical" evidence="7">
    <location>
        <begin position="57"/>
        <end position="84"/>
    </location>
</feature>
<evidence type="ECO:0000259" key="8">
    <source>
        <dbReference type="PROSITE" id="PS50125"/>
    </source>
</evidence>
<dbReference type="AlphaFoldDB" id="A0A9X4M4M1"/>
<feature type="transmembrane region" description="Helical" evidence="7">
    <location>
        <begin position="16"/>
        <end position="37"/>
    </location>
</feature>
<evidence type="ECO:0000313" key="10">
    <source>
        <dbReference type="EMBL" id="MDG3017081.1"/>
    </source>
</evidence>
<dbReference type="Gene3D" id="6.10.340.10">
    <property type="match status" value="1"/>
</dbReference>
<evidence type="ECO:0000256" key="5">
    <source>
        <dbReference type="ARBA" id="ARBA00022989"/>
    </source>
</evidence>
<dbReference type="GO" id="GO:0004016">
    <property type="term" value="F:adenylate cyclase activity"/>
    <property type="evidence" value="ECO:0007669"/>
    <property type="project" value="UniProtKB-ARBA"/>
</dbReference>
<keyword evidence="6 7" id="KW-0472">Membrane</keyword>
<dbReference type="Pfam" id="PF00211">
    <property type="entry name" value="Guanylate_cyc"/>
    <property type="match status" value="1"/>
</dbReference>
<gene>
    <name evidence="10" type="ORF">NVS88_21225</name>
</gene>
<evidence type="ECO:0000256" key="1">
    <source>
        <dbReference type="ARBA" id="ARBA00004651"/>
    </source>
</evidence>
<keyword evidence="11" id="KW-1185">Reference proteome</keyword>